<dbReference type="FunFam" id="3.30.170.10:FF:000001">
    <property type="entry name" value="Cyclin-dependent kinases regulatory subunit"/>
    <property type="match status" value="1"/>
</dbReference>
<dbReference type="PANTHER" id="PTHR23415">
    <property type="entry name" value="CYCLIN-DEPENDENT KINASES REGULATORY SUBUNIT/60S RIBOSOME SUBUNIT BIOGENESIS PROTEIN NIP7"/>
    <property type="match status" value="1"/>
</dbReference>
<dbReference type="SUPFAM" id="SSF55637">
    <property type="entry name" value="Cell cycle regulatory proteins"/>
    <property type="match status" value="1"/>
</dbReference>
<dbReference type="InterPro" id="IPR000789">
    <property type="entry name" value="Cyclin-dep_kinase_reg-sub"/>
</dbReference>
<dbReference type="OrthoDB" id="440676at2759"/>
<protein>
    <recommendedName>
        <fullName evidence="4 5">Cyclin-dependent kinases regulatory subunit</fullName>
    </recommendedName>
</protein>
<sequence>MPTEIVKNTSKTSLGESYNVGSCINLDKCGSFYSIVSVTDIRERNLPRVSINDIYYSDKYTDDNYEYRHVICPSHLGKKLKSLGLMTESEWRRMGIQQSVGWEHYMVHNPEPHILLFRRKLTSAEANNNK</sequence>
<keyword evidence="3 5" id="KW-0131">Cell cycle</keyword>
<comment type="similarity">
    <text evidence="1 5">Belongs to the CKS family.</text>
</comment>
<dbReference type="InterPro" id="IPR036858">
    <property type="entry name" value="Cyclin-dep_kinase_reg-sub_sf"/>
</dbReference>
<evidence type="ECO:0000256" key="5">
    <source>
        <dbReference type="RuleBase" id="RU311113"/>
    </source>
</evidence>
<reference evidence="6" key="1">
    <citation type="submission" date="2020-11" db="EMBL/GenBank/DDBJ databases">
        <authorList>
            <person name="Tran Van P."/>
        </authorList>
    </citation>
    <scope>NUCLEOTIDE SEQUENCE</scope>
</reference>
<dbReference type="SMART" id="SM01084">
    <property type="entry name" value="CKS"/>
    <property type="match status" value="1"/>
</dbReference>
<dbReference type="Gene3D" id="3.30.170.10">
    <property type="entry name" value="Cyclin-dependent kinase, regulatory subunit"/>
    <property type="match status" value="1"/>
</dbReference>
<dbReference type="EMBL" id="CAJPEX010000441">
    <property type="protein sequence ID" value="CAG0915714.1"/>
    <property type="molecule type" value="Genomic_DNA"/>
</dbReference>
<dbReference type="EMBL" id="OA882478">
    <property type="protein sequence ID" value="CAD7275562.1"/>
    <property type="molecule type" value="Genomic_DNA"/>
</dbReference>
<evidence type="ECO:0000256" key="3">
    <source>
        <dbReference type="ARBA" id="ARBA00023306"/>
    </source>
</evidence>
<dbReference type="PRINTS" id="PR00296">
    <property type="entry name" value="CYCLINKINASE"/>
</dbReference>
<keyword evidence="2 5" id="KW-0132">Cell division</keyword>
<dbReference type="Pfam" id="PF01111">
    <property type="entry name" value="CKS"/>
    <property type="match status" value="1"/>
</dbReference>
<evidence type="ECO:0000313" key="7">
    <source>
        <dbReference type="Proteomes" id="UP000678499"/>
    </source>
</evidence>
<evidence type="ECO:0000256" key="4">
    <source>
        <dbReference type="ARBA" id="ARBA00068939"/>
    </source>
</evidence>
<evidence type="ECO:0000256" key="2">
    <source>
        <dbReference type="ARBA" id="ARBA00022618"/>
    </source>
</evidence>
<organism evidence="6">
    <name type="scientific">Notodromas monacha</name>
    <dbReference type="NCBI Taxonomy" id="399045"/>
    <lineage>
        <taxon>Eukaryota</taxon>
        <taxon>Metazoa</taxon>
        <taxon>Ecdysozoa</taxon>
        <taxon>Arthropoda</taxon>
        <taxon>Crustacea</taxon>
        <taxon>Oligostraca</taxon>
        <taxon>Ostracoda</taxon>
        <taxon>Podocopa</taxon>
        <taxon>Podocopida</taxon>
        <taxon>Cypridocopina</taxon>
        <taxon>Cypridoidea</taxon>
        <taxon>Cyprididae</taxon>
        <taxon>Notodromas</taxon>
    </lineage>
</organism>
<dbReference type="AlphaFoldDB" id="A0A7R9BKB8"/>
<evidence type="ECO:0000256" key="1">
    <source>
        <dbReference type="ARBA" id="ARBA00007782"/>
    </source>
</evidence>
<gene>
    <name evidence="6" type="ORF">NMOB1V02_LOCUS3354</name>
</gene>
<dbReference type="PROSITE" id="PS00945">
    <property type="entry name" value="CKS_2"/>
    <property type="match status" value="1"/>
</dbReference>
<proteinExistence type="inferred from homology"/>
<dbReference type="Proteomes" id="UP000678499">
    <property type="component" value="Unassembled WGS sequence"/>
</dbReference>
<comment type="function">
    <text evidence="5">Binds to the catalytic subunit of the cyclin dependent kinases and is essential for their biological function.</text>
</comment>
<dbReference type="GO" id="GO:0051301">
    <property type="term" value="P:cell division"/>
    <property type="evidence" value="ECO:0007669"/>
    <property type="project" value="UniProtKB-UniRule"/>
</dbReference>
<accession>A0A7R9BKB8</accession>
<evidence type="ECO:0000313" key="6">
    <source>
        <dbReference type="EMBL" id="CAD7275562.1"/>
    </source>
</evidence>
<keyword evidence="7" id="KW-1185">Reference proteome</keyword>
<name>A0A7R9BKB8_9CRUS</name>
<dbReference type="GO" id="GO:0016538">
    <property type="term" value="F:cyclin-dependent protein serine/threonine kinase regulator activity"/>
    <property type="evidence" value="ECO:0007669"/>
    <property type="project" value="InterPro"/>
</dbReference>